<dbReference type="PANTHER" id="PTHR43563:SF14">
    <property type="entry name" value="AMINE OXIDASE"/>
    <property type="match status" value="1"/>
</dbReference>
<dbReference type="InterPro" id="IPR002937">
    <property type="entry name" value="Amino_oxidase"/>
</dbReference>
<dbReference type="OrthoDB" id="5046242at2759"/>
<feature type="binding site" evidence="5">
    <location>
        <position position="19"/>
    </location>
    <ligand>
        <name>FAD</name>
        <dbReference type="ChEBI" id="CHEBI:57692"/>
    </ligand>
</feature>
<dbReference type="AlphaFoldDB" id="A0A1Q5UES0"/>
<comment type="similarity">
    <text evidence="2 6">Belongs to the flavin monoamine oxidase family.</text>
</comment>
<dbReference type="EMBL" id="MNBE01000310">
    <property type="protein sequence ID" value="OKP10966.1"/>
    <property type="molecule type" value="Genomic_DNA"/>
</dbReference>
<evidence type="ECO:0000256" key="4">
    <source>
        <dbReference type="ARBA" id="ARBA00048448"/>
    </source>
</evidence>
<dbReference type="Pfam" id="PF01593">
    <property type="entry name" value="Amino_oxidase"/>
    <property type="match status" value="1"/>
</dbReference>
<dbReference type="GO" id="GO:0097621">
    <property type="term" value="F:monoamine oxidase activity"/>
    <property type="evidence" value="ECO:0007669"/>
    <property type="project" value="UniProtKB-EC"/>
</dbReference>
<keyword evidence="9" id="KW-1185">Reference proteome</keyword>
<organism evidence="8 9">
    <name type="scientific">Penicillium subrubescens</name>
    <dbReference type="NCBI Taxonomy" id="1316194"/>
    <lineage>
        <taxon>Eukaryota</taxon>
        <taxon>Fungi</taxon>
        <taxon>Dikarya</taxon>
        <taxon>Ascomycota</taxon>
        <taxon>Pezizomycotina</taxon>
        <taxon>Eurotiomycetes</taxon>
        <taxon>Eurotiomycetidae</taxon>
        <taxon>Eurotiales</taxon>
        <taxon>Aspergillaceae</taxon>
        <taxon>Penicillium</taxon>
    </lineage>
</organism>
<comment type="cofactor">
    <cofactor evidence="1 6">
        <name>FAD</name>
        <dbReference type="ChEBI" id="CHEBI:57692"/>
    </cofactor>
</comment>
<evidence type="ECO:0000256" key="5">
    <source>
        <dbReference type="PIRSR" id="PIRSR601613-1"/>
    </source>
</evidence>
<feature type="binding site" evidence="5">
    <location>
        <position position="431"/>
    </location>
    <ligand>
        <name>FAD</name>
        <dbReference type="ChEBI" id="CHEBI:57692"/>
    </ligand>
</feature>
<feature type="binding site" evidence="5">
    <location>
        <position position="346"/>
    </location>
    <ligand>
        <name>substrate</name>
    </ligand>
</feature>
<feature type="binding site" evidence="5">
    <location>
        <begin position="38"/>
        <end position="39"/>
    </location>
    <ligand>
        <name>FAD</name>
        <dbReference type="ChEBI" id="CHEBI:57692"/>
    </ligand>
</feature>
<dbReference type="PRINTS" id="PR00757">
    <property type="entry name" value="AMINEOXDASEF"/>
</dbReference>
<keyword evidence="3 6" id="KW-0560">Oxidoreductase</keyword>
<dbReference type="Proteomes" id="UP000186955">
    <property type="component" value="Unassembled WGS sequence"/>
</dbReference>
<sequence length="466" mass="51020">MASTAYKQYDVVVVGAGLSGLQAAHLVRAAGFSVCVVEATNRVGGKTLTVQSCEKGFNDLGASWINDTNQREMFKLYKRYGIDIEVQRDSGETLIQSADGSVTKVPFGELPGNLDVLGKLLNVFQTEYSMIDLDNPTNSARAREIDQLTFREFCIQKAASEGAVEIANLLSACLLGVESEEVSALYMLLYFKSGAGIENIISDQKDGGQYLRNRQGNQTISQKMAEELGPNSVYLRTPVTTIDQSQGGHCTVYTDGGISFQCRRVIVSIPTSLYHQIAFNPALPKGKALLSDNTATGYYTKVIYVFKEPWWQNAGLSGVLDSEKGPIIFTRDTSIPVDDQWSITCFLVGDKGRNWSKLPRNVRLQQAWDQFSQSFGKFVDVPAPTNTLEMDWAKEAFFLGAPCPITTPGVLTKVGSELATPVSRVHFVGTETSREWRGYMEGAVRSGQRGGAEVVKALLAEPMAHL</sequence>
<dbReference type="Gene3D" id="3.50.50.60">
    <property type="entry name" value="FAD/NAD(P)-binding domain"/>
    <property type="match status" value="1"/>
</dbReference>
<feature type="binding site" evidence="5">
    <location>
        <position position="239"/>
    </location>
    <ligand>
        <name>FAD</name>
        <dbReference type="ChEBI" id="CHEBI:57692"/>
    </ligand>
</feature>
<keyword evidence="6" id="KW-0274">FAD</keyword>
<proteinExistence type="inferred from homology"/>
<comment type="catalytic activity">
    <reaction evidence="4">
        <text>a secondary aliphatic amine + O2 + H2O = a primary amine + an aldehyde + H2O2</text>
        <dbReference type="Rhea" id="RHEA:26414"/>
        <dbReference type="ChEBI" id="CHEBI:15377"/>
        <dbReference type="ChEBI" id="CHEBI:15379"/>
        <dbReference type="ChEBI" id="CHEBI:16240"/>
        <dbReference type="ChEBI" id="CHEBI:17478"/>
        <dbReference type="ChEBI" id="CHEBI:58855"/>
        <dbReference type="ChEBI" id="CHEBI:65296"/>
        <dbReference type="EC" id="1.4.3.4"/>
    </reaction>
</comment>
<dbReference type="SUPFAM" id="SSF51905">
    <property type="entry name" value="FAD/NAD(P)-binding domain"/>
    <property type="match status" value="1"/>
</dbReference>
<dbReference type="Gene3D" id="3.90.660.10">
    <property type="match status" value="1"/>
</dbReference>
<evidence type="ECO:0000256" key="1">
    <source>
        <dbReference type="ARBA" id="ARBA00001974"/>
    </source>
</evidence>
<reference evidence="8 9" key="1">
    <citation type="submission" date="2016-10" db="EMBL/GenBank/DDBJ databases">
        <title>Genome sequence of the ascomycete fungus Penicillium subrubescens.</title>
        <authorList>
            <person name="De Vries R.P."/>
            <person name="Peng M."/>
            <person name="Dilokpimol A."/>
            <person name="Hilden K."/>
            <person name="Makela M.R."/>
            <person name="Grigoriev I."/>
            <person name="Riley R."/>
            <person name="Granchi Z."/>
        </authorList>
    </citation>
    <scope>NUCLEOTIDE SEQUENCE [LARGE SCALE GENOMIC DNA]</scope>
    <source>
        <strain evidence="8 9">CBS 132785</strain>
    </source>
</reference>
<dbReference type="Gene3D" id="1.10.405.10">
    <property type="entry name" value="Guanine Nucleotide Dissociation Inhibitor, domain 1"/>
    <property type="match status" value="1"/>
</dbReference>
<comment type="caution">
    <text evidence="8">The sequence shown here is derived from an EMBL/GenBank/DDBJ whole genome shotgun (WGS) entry which is preliminary data.</text>
</comment>
<dbReference type="STRING" id="1316194.A0A1Q5UES0"/>
<dbReference type="SUPFAM" id="SSF54373">
    <property type="entry name" value="FAD-linked reductases, C-terminal domain"/>
    <property type="match status" value="1"/>
</dbReference>
<evidence type="ECO:0000256" key="3">
    <source>
        <dbReference type="ARBA" id="ARBA00023002"/>
    </source>
</evidence>
<name>A0A1Q5UES0_9EURO</name>
<dbReference type="InterPro" id="IPR036188">
    <property type="entry name" value="FAD/NAD-bd_sf"/>
</dbReference>
<dbReference type="InterPro" id="IPR050703">
    <property type="entry name" value="Flavin_MAO"/>
</dbReference>
<protein>
    <recommendedName>
        <fullName evidence="6">Amine oxidase</fullName>
        <ecNumber evidence="6">1.4.3.-</ecNumber>
    </recommendedName>
</protein>
<feature type="domain" description="Amine oxidase" evidence="7">
    <location>
        <begin position="18"/>
        <end position="450"/>
    </location>
</feature>
<dbReference type="EC" id="1.4.3.-" evidence="6"/>
<accession>A0A1Q5UES0</accession>
<dbReference type="PANTHER" id="PTHR43563">
    <property type="entry name" value="AMINE OXIDASE"/>
    <property type="match status" value="1"/>
</dbReference>
<gene>
    <name evidence="8" type="ORF">PENSUB_3786</name>
</gene>
<keyword evidence="6" id="KW-0285">Flavoprotein</keyword>
<dbReference type="InterPro" id="IPR001613">
    <property type="entry name" value="Flavin_amine_oxidase"/>
</dbReference>
<evidence type="ECO:0000313" key="8">
    <source>
        <dbReference type="EMBL" id="OKP10966.1"/>
    </source>
</evidence>
<evidence type="ECO:0000313" key="9">
    <source>
        <dbReference type="Proteomes" id="UP000186955"/>
    </source>
</evidence>
<evidence type="ECO:0000259" key="7">
    <source>
        <dbReference type="Pfam" id="PF01593"/>
    </source>
</evidence>
<evidence type="ECO:0000256" key="6">
    <source>
        <dbReference type="RuleBase" id="RU362067"/>
    </source>
</evidence>
<evidence type="ECO:0000256" key="2">
    <source>
        <dbReference type="ARBA" id="ARBA00005995"/>
    </source>
</evidence>